<organism evidence="1 2">
    <name type="scientific">Algisphaera agarilytica</name>
    <dbReference type="NCBI Taxonomy" id="1385975"/>
    <lineage>
        <taxon>Bacteria</taxon>
        <taxon>Pseudomonadati</taxon>
        <taxon>Planctomycetota</taxon>
        <taxon>Phycisphaerae</taxon>
        <taxon>Phycisphaerales</taxon>
        <taxon>Phycisphaeraceae</taxon>
        <taxon>Algisphaera</taxon>
    </lineage>
</organism>
<dbReference type="RefSeq" id="WP_184677894.1">
    <property type="nucleotide sequence ID" value="NZ_JACHGY010000001.1"/>
</dbReference>
<keyword evidence="1" id="KW-0808">Transferase</keyword>
<keyword evidence="1" id="KW-0418">Kinase</keyword>
<protein>
    <submittedName>
        <fullName evidence="1">Sugar/nucleoside kinase (Ribokinase family)</fullName>
    </submittedName>
</protein>
<proteinExistence type="predicted"/>
<dbReference type="Pfam" id="PF25270">
    <property type="entry name" value="Khk"/>
    <property type="match status" value="1"/>
</dbReference>
<dbReference type="GO" id="GO:0016301">
    <property type="term" value="F:kinase activity"/>
    <property type="evidence" value="ECO:0007669"/>
    <property type="project" value="UniProtKB-KW"/>
</dbReference>
<gene>
    <name evidence="1" type="ORF">HNQ40_002180</name>
</gene>
<keyword evidence="2" id="KW-1185">Reference proteome</keyword>
<dbReference type="Gene3D" id="3.40.1190.20">
    <property type="match status" value="1"/>
</dbReference>
<dbReference type="InterPro" id="IPR029056">
    <property type="entry name" value="Ribokinase-like"/>
</dbReference>
<evidence type="ECO:0000313" key="2">
    <source>
        <dbReference type="Proteomes" id="UP000541810"/>
    </source>
</evidence>
<reference evidence="1 2" key="1">
    <citation type="submission" date="2020-08" db="EMBL/GenBank/DDBJ databases">
        <title>Genomic Encyclopedia of Type Strains, Phase IV (KMG-IV): sequencing the most valuable type-strain genomes for metagenomic binning, comparative biology and taxonomic classification.</title>
        <authorList>
            <person name="Goeker M."/>
        </authorList>
    </citation>
    <scope>NUCLEOTIDE SEQUENCE [LARGE SCALE GENOMIC DNA]</scope>
    <source>
        <strain evidence="1 2">DSM 103725</strain>
    </source>
</reference>
<dbReference type="AlphaFoldDB" id="A0A7X0H9P8"/>
<accession>A0A7X0H9P8</accession>
<comment type="caution">
    <text evidence="1">The sequence shown here is derived from an EMBL/GenBank/DDBJ whole genome shotgun (WGS) entry which is preliminary data.</text>
</comment>
<sequence length="380" mass="39800">MKDRADIAKSTAAGLRAFAAQPNPSPALIGFDGFVDSIISVVDKRHSVESFDPIPTIADFGARVSAKAGQSSNYELVVNLEKLGGNGPIMANALASAGVAISYVGCLGYPSIHPVFKEFSEAAEVFSVAEPGFTDALEFDDGKLMLGKYETISNLDWPTVETAVGADMFAQLVHRSRLIGLANWTMLNKVETIWSHIGDLLAAENAAERKKIFVDLADPAKRTPADIRGALDLLSKLQGAADVTLGLNLSESTQASEVLGLDVPSDPEAAIEASAAAIREAMGIYCCVIHPRKGAAAAMLDAEGGVQTASFLGPFVAKPKLSTGAGDNFNGGFCLGLLAGLPIEECLCTGVGTSGYYVRNAHSPSLDQLAEFCDHLPPAE</sequence>
<evidence type="ECO:0000313" key="1">
    <source>
        <dbReference type="EMBL" id="MBB6430374.1"/>
    </source>
</evidence>
<dbReference type="EMBL" id="JACHGY010000001">
    <property type="protein sequence ID" value="MBB6430374.1"/>
    <property type="molecule type" value="Genomic_DNA"/>
</dbReference>
<dbReference type="SUPFAM" id="SSF53613">
    <property type="entry name" value="Ribokinase-like"/>
    <property type="match status" value="1"/>
</dbReference>
<dbReference type="InterPro" id="IPR057621">
    <property type="entry name" value="Khk_prokaryotic"/>
</dbReference>
<name>A0A7X0H9P8_9BACT</name>
<dbReference type="Proteomes" id="UP000541810">
    <property type="component" value="Unassembled WGS sequence"/>
</dbReference>